<dbReference type="InterPro" id="IPR013783">
    <property type="entry name" value="Ig-like_fold"/>
</dbReference>
<dbReference type="Pfam" id="PF07686">
    <property type="entry name" value="V-set"/>
    <property type="match status" value="1"/>
</dbReference>
<organism evidence="7 8">
    <name type="scientific">Mugilogobius chulae</name>
    <name type="common">yellowstripe goby</name>
    <dbReference type="NCBI Taxonomy" id="88201"/>
    <lineage>
        <taxon>Eukaryota</taxon>
        <taxon>Metazoa</taxon>
        <taxon>Chordata</taxon>
        <taxon>Craniata</taxon>
        <taxon>Vertebrata</taxon>
        <taxon>Euteleostomi</taxon>
        <taxon>Actinopterygii</taxon>
        <taxon>Neopterygii</taxon>
        <taxon>Teleostei</taxon>
        <taxon>Neoteleostei</taxon>
        <taxon>Acanthomorphata</taxon>
        <taxon>Gobiaria</taxon>
        <taxon>Gobiiformes</taxon>
        <taxon>Gobioidei</taxon>
        <taxon>Gobiidae</taxon>
        <taxon>Gobionellinae</taxon>
        <taxon>Mugilogobius</taxon>
    </lineage>
</organism>
<feature type="region of interest" description="Disordered" evidence="5">
    <location>
        <begin position="1"/>
        <end position="23"/>
    </location>
</feature>
<evidence type="ECO:0000256" key="3">
    <source>
        <dbReference type="ARBA" id="ARBA00023136"/>
    </source>
</evidence>
<dbReference type="InterPro" id="IPR015631">
    <property type="entry name" value="CD2/SLAM_rcpt"/>
</dbReference>
<evidence type="ECO:0000313" key="7">
    <source>
        <dbReference type="EMBL" id="KAK7930075.1"/>
    </source>
</evidence>
<keyword evidence="3" id="KW-0472">Membrane</keyword>
<evidence type="ECO:0000256" key="1">
    <source>
        <dbReference type="ARBA" id="ARBA00004370"/>
    </source>
</evidence>
<keyword evidence="8" id="KW-1185">Reference proteome</keyword>
<dbReference type="InterPro" id="IPR013106">
    <property type="entry name" value="Ig_V-set"/>
</dbReference>
<evidence type="ECO:0000256" key="2">
    <source>
        <dbReference type="ARBA" id="ARBA00022729"/>
    </source>
</evidence>
<dbReference type="InterPro" id="IPR003599">
    <property type="entry name" value="Ig_sub"/>
</dbReference>
<evidence type="ECO:0000313" key="8">
    <source>
        <dbReference type="Proteomes" id="UP001460270"/>
    </source>
</evidence>
<dbReference type="SMART" id="SM00409">
    <property type="entry name" value="IG"/>
    <property type="match status" value="2"/>
</dbReference>
<accession>A0AAW0PJZ7</accession>
<dbReference type="Proteomes" id="UP001460270">
    <property type="component" value="Unassembled WGS sequence"/>
</dbReference>
<name>A0AAW0PJZ7_9GOBI</name>
<proteinExistence type="predicted"/>
<evidence type="ECO:0000259" key="6">
    <source>
        <dbReference type="PROSITE" id="PS50835"/>
    </source>
</evidence>
<keyword evidence="4" id="KW-0325">Glycoprotein</keyword>
<dbReference type="SUPFAM" id="SSF48726">
    <property type="entry name" value="Immunoglobulin"/>
    <property type="match status" value="2"/>
</dbReference>
<dbReference type="InterPro" id="IPR036179">
    <property type="entry name" value="Ig-like_dom_sf"/>
</dbReference>
<evidence type="ECO:0000256" key="4">
    <source>
        <dbReference type="ARBA" id="ARBA00023180"/>
    </source>
</evidence>
<keyword evidence="2" id="KW-0732">Signal</keyword>
<sequence length="295" mass="32679">MLHQSKSVDGASEKLSLSSSSAQRHADVTDVTLKTHNMGPDIRLKQPGSLCLALVLCSCVWVKSEVEVIHAKAGSTVTFKSKPSADQKEQVLWTFGASKPVYRIAKVSSSKVHILAFAQFEGRLHVDNETGDLTVSDLTVNDTGVYQLQRIHSHISEQFFNLTVYNPIATPSINIVKSLRGGCQQLQVECSSENSRNLTLSWFKRTKWILRTFSLDMAELSLTEQVELSDTSVYTCEAQNPVEKRSQTIHASELCLKNGDSSNWCHSEVTLRRVLSAVLGLLLIVIVIDHLRIGT</sequence>
<gene>
    <name evidence="7" type="ORF">WMY93_006470</name>
</gene>
<dbReference type="PROSITE" id="PS50835">
    <property type="entry name" value="IG_LIKE"/>
    <property type="match status" value="1"/>
</dbReference>
<reference evidence="8" key="1">
    <citation type="submission" date="2024-04" db="EMBL/GenBank/DDBJ databases">
        <title>Salinicola lusitanus LLJ914,a marine bacterium isolated from the Okinawa Trough.</title>
        <authorList>
            <person name="Li J."/>
        </authorList>
    </citation>
    <scope>NUCLEOTIDE SEQUENCE [LARGE SCALE GENOMIC DNA]</scope>
</reference>
<dbReference type="EMBL" id="JBBPFD010000004">
    <property type="protein sequence ID" value="KAK7930075.1"/>
    <property type="molecule type" value="Genomic_DNA"/>
</dbReference>
<protein>
    <recommendedName>
        <fullName evidence="6">Ig-like domain-containing protein</fullName>
    </recommendedName>
</protein>
<feature type="domain" description="Ig-like" evidence="6">
    <location>
        <begin position="171"/>
        <end position="250"/>
    </location>
</feature>
<dbReference type="PANTHER" id="PTHR12080">
    <property type="entry name" value="SIGNALING LYMPHOCYTIC ACTIVATION MOLECULE"/>
    <property type="match status" value="1"/>
</dbReference>
<dbReference type="PANTHER" id="PTHR12080:SF55">
    <property type="entry name" value="LYMPHOCYTE FUNCTION-ASSOCIATED ANTIGEN 3"/>
    <property type="match status" value="1"/>
</dbReference>
<comment type="caution">
    <text evidence="7">The sequence shown here is derived from an EMBL/GenBank/DDBJ whole genome shotgun (WGS) entry which is preliminary data.</text>
</comment>
<dbReference type="GO" id="GO:0016020">
    <property type="term" value="C:membrane"/>
    <property type="evidence" value="ECO:0007669"/>
    <property type="project" value="UniProtKB-SubCell"/>
</dbReference>
<dbReference type="AlphaFoldDB" id="A0AAW0PJZ7"/>
<dbReference type="InterPro" id="IPR007110">
    <property type="entry name" value="Ig-like_dom"/>
</dbReference>
<dbReference type="CDD" id="cd00096">
    <property type="entry name" value="Ig"/>
    <property type="match status" value="1"/>
</dbReference>
<evidence type="ECO:0000256" key="5">
    <source>
        <dbReference type="SAM" id="MobiDB-lite"/>
    </source>
</evidence>
<comment type="subcellular location">
    <subcellularLocation>
        <location evidence="1">Membrane</location>
    </subcellularLocation>
</comment>
<dbReference type="Gene3D" id="2.60.40.10">
    <property type="entry name" value="Immunoglobulins"/>
    <property type="match status" value="2"/>
</dbReference>